<sequence length="285" mass="31678">MKRRHFLTGAACALCSAALTVHSTAAEDEDFICSSVEPPQQSFEVDFYAWTEGRTPESINDAIAAAKTNFKLNDYGTAFLADRWREMDGLTPNSGVITLGIAFLSGSAPQQDLVRNLAVEWLEGGVEQRIAFRFDVPPSKAQIRISFNPDGGNNSLVGRQALLSPVLNRTMNLAQVTRRVTLHEFGHALGLKHEHMNVHGPIVWDEKKVISEMRETQGWSSATTRRNILQKLSNDASCVGDPGFNPQSIMLYPIPKRWTLNGFSSRLNTNISDRDRQCLRGVYSI</sequence>
<gene>
    <name evidence="2" type="ORF">GHK45_32040</name>
</gene>
<evidence type="ECO:0008006" key="3">
    <source>
        <dbReference type="Google" id="ProtNLM"/>
    </source>
</evidence>
<dbReference type="AlphaFoldDB" id="A0A6A8A2Q7"/>
<evidence type="ECO:0000256" key="1">
    <source>
        <dbReference type="SAM" id="SignalP"/>
    </source>
</evidence>
<comment type="caution">
    <text evidence="2">The sequence shown here is derived from an EMBL/GenBank/DDBJ whole genome shotgun (WGS) entry which is preliminary data.</text>
</comment>
<dbReference type="InterPro" id="IPR024079">
    <property type="entry name" value="MetalloPept_cat_dom_sf"/>
</dbReference>
<protein>
    <recommendedName>
        <fullName evidence="3">Peptidase metallopeptidase domain-containing protein</fullName>
    </recommendedName>
</protein>
<keyword evidence="1" id="KW-0732">Signal</keyword>
<dbReference type="SUPFAM" id="SSF55486">
    <property type="entry name" value="Metalloproteases ('zincins'), catalytic domain"/>
    <property type="match status" value="1"/>
</dbReference>
<dbReference type="Gene3D" id="3.40.390.10">
    <property type="entry name" value="Collagenase (Catalytic Domain)"/>
    <property type="match status" value="1"/>
</dbReference>
<proteinExistence type="predicted"/>
<dbReference type="RefSeq" id="WP_153318957.1">
    <property type="nucleotide sequence ID" value="NZ_WISP01000207.1"/>
</dbReference>
<reference evidence="2" key="1">
    <citation type="journal article" date="2013" name="Genome Biol.">
        <title>Comparative genomics of the core and accessory genomes of 48 Sinorhizobium strains comprising five genospecies.</title>
        <authorList>
            <person name="Sugawara M."/>
            <person name="Epstein B."/>
            <person name="Badgley B.D."/>
            <person name="Unno T."/>
            <person name="Xu L."/>
            <person name="Reese J."/>
            <person name="Gyaneshwar P."/>
            <person name="Denny R."/>
            <person name="Mudge J."/>
            <person name="Bharti A.K."/>
            <person name="Farmer A.D."/>
            <person name="May G.D."/>
            <person name="Woodward J.E."/>
            <person name="Medigue C."/>
            <person name="Vallenet D."/>
            <person name="Lajus A."/>
            <person name="Rouy Z."/>
            <person name="Martinez-Vaz B."/>
            <person name="Tiffin P."/>
            <person name="Young N.D."/>
            <person name="Sadowsky M.J."/>
        </authorList>
    </citation>
    <scope>NUCLEOTIDE SEQUENCE</scope>
    <source>
        <strain evidence="2">M30</strain>
    </source>
</reference>
<name>A0A6A8A2Q7_RHIML</name>
<feature type="signal peptide" evidence="1">
    <location>
        <begin position="1"/>
        <end position="25"/>
    </location>
</feature>
<feature type="chain" id="PRO_5025495208" description="Peptidase metallopeptidase domain-containing protein" evidence="1">
    <location>
        <begin position="26"/>
        <end position="285"/>
    </location>
</feature>
<dbReference type="EMBL" id="WISP01000207">
    <property type="protein sequence ID" value="MQW08197.1"/>
    <property type="molecule type" value="Genomic_DNA"/>
</dbReference>
<organism evidence="2">
    <name type="scientific">Rhizobium meliloti</name>
    <name type="common">Ensifer meliloti</name>
    <name type="synonym">Sinorhizobium meliloti</name>
    <dbReference type="NCBI Taxonomy" id="382"/>
    <lineage>
        <taxon>Bacteria</taxon>
        <taxon>Pseudomonadati</taxon>
        <taxon>Pseudomonadota</taxon>
        <taxon>Alphaproteobacteria</taxon>
        <taxon>Hyphomicrobiales</taxon>
        <taxon>Rhizobiaceae</taxon>
        <taxon>Sinorhizobium/Ensifer group</taxon>
        <taxon>Sinorhizobium</taxon>
    </lineage>
</organism>
<evidence type="ECO:0000313" key="2">
    <source>
        <dbReference type="EMBL" id="MQW08197.1"/>
    </source>
</evidence>
<accession>A0A6A8A2Q7</accession>
<dbReference type="GO" id="GO:0008237">
    <property type="term" value="F:metallopeptidase activity"/>
    <property type="evidence" value="ECO:0007669"/>
    <property type="project" value="InterPro"/>
</dbReference>